<comment type="caution">
    <text evidence="7">The sequence shown here is derived from an EMBL/GenBank/DDBJ whole genome shotgun (WGS) entry which is preliminary data.</text>
</comment>
<dbReference type="PANTHER" id="PTHR30520:SF8">
    <property type="entry name" value="NITRITE TRANSPORTER NIRC"/>
    <property type="match status" value="1"/>
</dbReference>
<comment type="subcellular location">
    <subcellularLocation>
        <location evidence="1">Membrane</location>
        <topology evidence="1">Multi-pass membrane protein</topology>
    </subcellularLocation>
</comment>
<dbReference type="InterPro" id="IPR024002">
    <property type="entry name" value="For/NO2_transpt_CS"/>
</dbReference>
<dbReference type="Proteomes" id="UP001549162">
    <property type="component" value="Unassembled WGS sequence"/>
</dbReference>
<evidence type="ECO:0000256" key="4">
    <source>
        <dbReference type="ARBA" id="ARBA00023136"/>
    </source>
</evidence>
<dbReference type="InterPro" id="IPR000292">
    <property type="entry name" value="For/NO2_transpt"/>
</dbReference>
<gene>
    <name evidence="7" type="ORF">ABID14_000661</name>
</gene>
<keyword evidence="4 6" id="KW-0472">Membrane</keyword>
<feature type="transmembrane region" description="Helical" evidence="6">
    <location>
        <begin position="151"/>
        <end position="172"/>
    </location>
</feature>
<reference evidence="7 8" key="1">
    <citation type="submission" date="2024-06" db="EMBL/GenBank/DDBJ databases">
        <title>Genomic Encyclopedia of Type Strains, Phase IV (KMG-IV): sequencing the most valuable type-strain genomes for metagenomic binning, comparative biology and taxonomic classification.</title>
        <authorList>
            <person name="Goeker M."/>
        </authorList>
    </citation>
    <scope>NUCLEOTIDE SEQUENCE [LARGE SCALE GENOMIC DNA]</scope>
    <source>
        <strain evidence="7 8">DSM 21460</strain>
    </source>
</reference>
<keyword evidence="8" id="KW-1185">Reference proteome</keyword>
<dbReference type="InterPro" id="IPR023271">
    <property type="entry name" value="Aquaporin-like"/>
</dbReference>
<feature type="transmembrane region" description="Helical" evidence="6">
    <location>
        <begin position="72"/>
        <end position="95"/>
    </location>
</feature>
<name>A0ABV2J9U5_9FIRM</name>
<comment type="similarity">
    <text evidence="5">Belongs to the FNT transporter (TC 1.A.16) family.</text>
</comment>
<dbReference type="RefSeq" id="WP_354367098.1">
    <property type="nucleotide sequence ID" value="NZ_JBEPMA010000002.1"/>
</dbReference>
<dbReference type="Pfam" id="PF01226">
    <property type="entry name" value="Form_Nir_trans"/>
    <property type="match status" value="1"/>
</dbReference>
<organism evidence="7 8">
    <name type="scientific">Peptoniphilus olsenii</name>
    <dbReference type="NCBI Taxonomy" id="411570"/>
    <lineage>
        <taxon>Bacteria</taxon>
        <taxon>Bacillati</taxon>
        <taxon>Bacillota</taxon>
        <taxon>Tissierellia</taxon>
        <taxon>Tissierellales</taxon>
        <taxon>Peptoniphilaceae</taxon>
        <taxon>Peptoniphilus</taxon>
    </lineage>
</organism>
<evidence type="ECO:0000256" key="2">
    <source>
        <dbReference type="ARBA" id="ARBA00022692"/>
    </source>
</evidence>
<dbReference type="EMBL" id="JBEPMA010000002">
    <property type="protein sequence ID" value="MET3617036.1"/>
    <property type="molecule type" value="Genomic_DNA"/>
</dbReference>
<evidence type="ECO:0000256" key="5">
    <source>
        <dbReference type="ARBA" id="ARBA00049660"/>
    </source>
</evidence>
<evidence type="ECO:0000256" key="3">
    <source>
        <dbReference type="ARBA" id="ARBA00022989"/>
    </source>
</evidence>
<protein>
    <submittedName>
        <fullName evidence="7">Nitrite transporter NirC</fullName>
    </submittedName>
</protein>
<evidence type="ECO:0000256" key="6">
    <source>
        <dbReference type="SAM" id="Phobius"/>
    </source>
</evidence>
<feature type="transmembrane region" description="Helical" evidence="6">
    <location>
        <begin position="226"/>
        <end position="247"/>
    </location>
</feature>
<dbReference type="PROSITE" id="PS01006">
    <property type="entry name" value="FORMATE_NITRITE_TP_2"/>
    <property type="match status" value="1"/>
</dbReference>
<accession>A0ABV2J9U5</accession>
<feature type="transmembrane region" description="Helical" evidence="6">
    <location>
        <begin position="27"/>
        <end position="52"/>
    </location>
</feature>
<dbReference type="Gene3D" id="1.20.1080.10">
    <property type="entry name" value="Glycerol uptake facilitator protein"/>
    <property type="match status" value="1"/>
</dbReference>
<feature type="transmembrane region" description="Helical" evidence="6">
    <location>
        <begin position="179"/>
        <end position="197"/>
    </location>
</feature>
<evidence type="ECO:0000313" key="7">
    <source>
        <dbReference type="EMBL" id="MET3617036.1"/>
    </source>
</evidence>
<keyword evidence="2 6" id="KW-0812">Transmembrane</keyword>
<dbReference type="PANTHER" id="PTHR30520">
    <property type="entry name" value="FORMATE TRANSPORTER-RELATED"/>
    <property type="match status" value="1"/>
</dbReference>
<keyword evidence="3 6" id="KW-1133">Transmembrane helix</keyword>
<evidence type="ECO:0000313" key="8">
    <source>
        <dbReference type="Proteomes" id="UP001549162"/>
    </source>
</evidence>
<proteinExistence type="inferred from homology"/>
<feature type="transmembrane region" description="Helical" evidence="6">
    <location>
        <begin position="107"/>
        <end position="126"/>
    </location>
</feature>
<sequence>MYKEIIEKLTCASVTKKNLLEKSIFRYLVAAALAGFFIGMGILIMAQSILIFKDISFPIVKFVNGFVFSLALSYVIFAGGELFTGNVLVMSMAGFNKRIDVNSLLKVFIFSYVGNLLGAFVISILYSSTNINSDLQSIIISMAEAKINQDFITLLFKGIMCNILVCLAVLICNRNIQDIAKLIMIFWCIFPFVALGFEHSVANMTCFTLAKIFNPSINIMSISNNLIPVTIGNIIGGLLVSLTYYTIGRE</sequence>
<evidence type="ECO:0000256" key="1">
    <source>
        <dbReference type="ARBA" id="ARBA00004141"/>
    </source>
</evidence>